<dbReference type="SUPFAM" id="SSF53335">
    <property type="entry name" value="S-adenosyl-L-methionine-dependent methyltransferases"/>
    <property type="match status" value="1"/>
</dbReference>
<dbReference type="GeneID" id="80518674"/>
<reference evidence="1" key="1">
    <citation type="submission" date="2017-01" db="EMBL/GenBank/DDBJ databases">
        <authorList>
            <person name="Assis F.L."/>
            <person name="Abrahao J.S."/>
            <person name="Silva L."/>
            <person name="Khalil J.B."/>
            <person name="Rodrigues R."/>
            <person name="Silva L.S."/>
            <person name="Arantes T."/>
            <person name="Boratto P."/>
            <person name="Andrade M."/>
            <person name="Kroon E.G."/>
            <person name="Ribeiro B."/>
            <person name="Bergier I."/>
            <person name="Seligmann H."/>
            <person name="Ghigo E."/>
            <person name="Colson P."/>
            <person name="Levasseur A."/>
            <person name="Raoult D."/>
            <person name="Scola B.L."/>
        </authorList>
    </citation>
    <scope>NUCLEOTIDE SEQUENCE</scope>
    <source>
        <strain evidence="1">Soda lake</strain>
    </source>
</reference>
<accession>A0A6N1NZ56</accession>
<dbReference type="InterPro" id="IPR029063">
    <property type="entry name" value="SAM-dependent_MTases_sf"/>
</dbReference>
<reference evidence="1" key="2">
    <citation type="journal article" date="2018" name="Nat. Commun.">
        <title>Tailed giant Tupanvirus possesses the most complete translational apparatus of the known virosphere.</title>
        <authorList>
            <person name="Abrahao J."/>
            <person name="Silva L."/>
            <person name="Silva L.S."/>
            <person name="Khalil J.Y.B."/>
            <person name="Rodrigues R."/>
            <person name="Arantes T."/>
            <person name="Assis F."/>
            <person name="Boratto P."/>
            <person name="Andrade M."/>
            <person name="Kroon E.G."/>
            <person name="Ribeiro B."/>
            <person name="Bergier I."/>
            <person name="Seligmann H."/>
            <person name="Ghigo E."/>
            <person name="Colson P."/>
            <person name="Levasseur A."/>
            <person name="Kroemer G."/>
            <person name="Raoult D."/>
            <person name="La Scola B."/>
        </authorList>
    </citation>
    <scope>NUCLEOTIDE SEQUENCE [LARGE SCALE GENOMIC DNA]</scope>
    <source>
        <strain evidence="1">Soda lake</strain>
    </source>
</reference>
<dbReference type="RefSeq" id="YP_010781910.1">
    <property type="nucleotide sequence ID" value="NC_075039.1"/>
</dbReference>
<proteinExistence type="predicted"/>
<organism evidence="1">
    <name type="scientific">Tupanvirus soda lake</name>
    <dbReference type="NCBI Taxonomy" id="2126985"/>
    <lineage>
        <taxon>Viruses</taxon>
        <taxon>Varidnaviria</taxon>
        <taxon>Bamfordvirae</taxon>
        <taxon>Nucleocytoviricota</taxon>
        <taxon>Megaviricetes</taxon>
        <taxon>Imitervirales</taxon>
        <taxon>Mimiviridae</taxon>
        <taxon>Megamimivirinae</taxon>
        <taxon>Tupanvirus</taxon>
        <taxon>Tupanvirus salinum</taxon>
    </lineage>
</organism>
<evidence type="ECO:0000313" key="1">
    <source>
        <dbReference type="EMBL" id="QKU35252.1"/>
    </source>
</evidence>
<name>A0A6N1NZ56_9VIRU</name>
<protein>
    <recommendedName>
        <fullName evidence="2">Spermidine synthase</fullName>
    </recommendedName>
</protein>
<dbReference type="Gene3D" id="3.40.50.150">
    <property type="entry name" value="Vaccinia Virus protein VP39"/>
    <property type="match status" value="1"/>
</dbReference>
<dbReference type="EMBL" id="KY523104">
    <property type="protein sequence ID" value="QKU35252.1"/>
    <property type="molecule type" value="Genomic_DNA"/>
</dbReference>
<sequence>MDTQEYYKQKYKKYKSKYLNYKKLSQHIPKNSLVMKGGNITTIPSKSFEQIYVKKSNGSEPGFMKFKSDIGNFYQSMYNTNDLDKIYLEYIIPLLTFMQYTDINKILFIGLGAGHIPMLLRSKFPNCHIDIVELDADVYAAAKMIGFKPDEKMKVIIGDGYEYIKNSPVKDYNVVVIDLDGANSFQNFDAVSVNKILNNENGVLAINFADTEEKISPKILQCFSNVKIYHIGQYIYIATKKDNKKMLETPLNIHTVSSNMKKLKYLDDIINKINTYPTYIISK</sequence>
<dbReference type="KEGG" id="vg:80518674"/>
<evidence type="ECO:0008006" key="2">
    <source>
        <dbReference type="Google" id="ProtNLM"/>
    </source>
</evidence>